<proteinExistence type="predicted"/>
<sequence length="95" mass="10882">MLPVPSLLWIHQLKSLPKARLRSPLRPNVNNLASELKSLRLNSPNLPPCRSTPSRSARKAVKVPSISREMSAEIEEAKNDFEYFSHLFYGFDFFP</sequence>
<evidence type="ECO:0000313" key="2">
    <source>
        <dbReference type="Proteomes" id="UP000271098"/>
    </source>
</evidence>
<dbReference type="OrthoDB" id="10255632at2759"/>
<dbReference type="WBParaSite" id="GPUH_0000393701-mRNA-1">
    <property type="protein sequence ID" value="GPUH_0000393701-mRNA-1"/>
    <property type="gene ID" value="GPUH_0000393701"/>
</dbReference>
<reference evidence="3" key="1">
    <citation type="submission" date="2016-06" db="UniProtKB">
        <authorList>
            <consortium name="WormBaseParasite"/>
        </authorList>
    </citation>
    <scope>IDENTIFICATION</scope>
</reference>
<name>A0A183D5D9_9BILA</name>
<dbReference type="AlphaFoldDB" id="A0A183D5D9"/>
<dbReference type="EMBL" id="UYRT01007072">
    <property type="protein sequence ID" value="VDK41568.1"/>
    <property type="molecule type" value="Genomic_DNA"/>
</dbReference>
<organism evidence="3">
    <name type="scientific">Gongylonema pulchrum</name>
    <dbReference type="NCBI Taxonomy" id="637853"/>
    <lineage>
        <taxon>Eukaryota</taxon>
        <taxon>Metazoa</taxon>
        <taxon>Ecdysozoa</taxon>
        <taxon>Nematoda</taxon>
        <taxon>Chromadorea</taxon>
        <taxon>Rhabditida</taxon>
        <taxon>Spirurina</taxon>
        <taxon>Spiruromorpha</taxon>
        <taxon>Spiruroidea</taxon>
        <taxon>Gongylonematidae</taxon>
        <taxon>Gongylonema</taxon>
    </lineage>
</organism>
<reference evidence="1 2" key="2">
    <citation type="submission" date="2018-11" db="EMBL/GenBank/DDBJ databases">
        <authorList>
            <consortium name="Pathogen Informatics"/>
        </authorList>
    </citation>
    <scope>NUCLEOTIDE SEQUENCE [LARGE SCALE GENOMIC DNA]</scope>
</reference>
<evidence type="ECO:0000313" key="3">
    <source>
        <dbReference type="WBParaSite" id="GPUH_0000393701-mRNA-1"/>
    </source>
</evidence>
<dbReference type="Proteomes" id="UP000271098">
    <property type="component" value="Unassembled WGS sequence"/>
</dbReference>
<gene>
    <name evidence="1" type="ORF">GPUH_LOCUS3933</name>
</gene>
<protein>
    <submittedName>
        <fullName evidence="1 3">Uncharacterized protein</fullName>
    </submittedName>
</protein>
<accession>A0A183D5D9</accession>
<keyword evidence="2" id="KW-1185">Reference proteome</keyword>
<evidence type="ECO:0000313" key="1">
    <source>
        <dbReference type="EMBL" id="VDK41568.1"/>
    </source>
</evidence>